<dbReference type="Proteomes" id="UP000022910">
    <property type="component" value="Unassembled WGS sequence"/>
</dbReference>
<accession>A0A015K2J1</accession>
<protein>
    <submittedName>
        <fullName evidence="1">Uncharacterized protein</fullName>
    </submittedName>
</protein>
<comment type="caution">
    <text evidence="1">The sequence shown here is derived from an EMBL/GenBank/DDBJ whole genome shotgun (WGS) entry which is preliminary data.</text>
</comment>
<dbReference type="HOGENOM" id="CLU_2229628_0_0_1"/>
<name>A0A015K2J1_RHIIW</name>
<sequence length="91" mass="10807">MEALFNCLFLNTDSLIPIPIYNNDNGSFVEFDVKNIRDMKLWRVNAKEEDIKSVSTEEYIVQKLHGEEMEPHKPFKDYFKDELDNKKFCSI</sequence>
<organism evidence="1 2">
    <name type="scientific">Rhizophagus irregularis (strain DAOM 197198w)</name>
    <name type="common">Glomus intraradices</name>
    <dbReference type="NCBI Taxonomy" id="1432141"/>
    <lineage>
        <taxon>Eukaryota</taxon>
        <taxon>Fungi</taxon>
        <taxon>Fungi incertae sedis</taxon>
        <taxon>Mucoromycota</taxon>
        <taxon>Glomeromycotina</taxon>
        <taxon>Glomeromycetes</taxon>
        <taxon>Glomerales</taxon>
        <taxon>Glomeraceae</taxon>
        <taxon>Rhizophagus</taxon>
    </lineage>
</organism>
<dbReference type="EMBL" id="JEMT01013541">
    <property type="protein sequence ID" value="EXX73860.1"/>
    <property type="molecule type" value="Genomic_DNA"/>
</dbReference>
<evidence type="ECO:0000313" key="2">
    <source>
        <dbReference type="Proteomes" id="UP000022910"/>
    </source>
</evidence>
<evidence type="ECO:0000313" key="1">
    <source>
        <dbReference type="EMBL" id="EXX73860.1"/>
    </source>
</evidence>
<proteinExistence type="predicted"/>
<keyword evidence="2" id="KW-1185">Reference proteome</keyword>
<reference evidence="1 2" key="1">
    <citation type="submission" date="2014-02" db="EMBL/GenBank/DDBJ databases">
        <title>Single nucleus genome sequencing reveals high similarity among nuclei of an endomycorrhizal fungus.</title>
        <authorList>
            <person name="Lin K."/>
            <person name="Geurts R."/>
            <person name="Zhang Z."/>
            <person name="Limpens E."/>
            <person name="Saunders D.G."/>
            <person name="Mu D."/>
            <person name="Pang E."/>
            <person name="Cao H."/>
            <person name="Cha H."/>
            <person name="Lin T."/>
            <person name="Zhou Q."/>
            <person name="Shang Y."/>
            <person name="Li Y."/>
            <person name="Ivanov S."/>
            <person name="Sharma T."/>
            <person name="Velzen R.V."/>
            <person name="Ruijter N.D."/>
            <person name="Aanen D.K."/>
            <person name="Win J."/>
            <person name="Kamoun S."/>
            <person name="Bisseling T."/>
            <person name="Huang S."/>
        </authorList>
    </citation>
    <scope>NUCLEOTIDE SEQUENCE [LARGE SCALE GENOMIC DNA]</scope>
    <source>
        <strain evidence="2">DAOM197198w</strain>
    </source>
</reference>
<dbReference type="OrthoDB" id="10455449at2759"/>
<dbReference type="AlphaFoldDB" id="A0A015K2J1"/>
<gene>
    <name evidence="1" type="ORF">RirG_056480</name>
</gene>